<dbReference type="InterPro" id="IPR013078">
    <property type="entry name" value="His_Pase_superF_clade-1"/>
</dbReference>
<reference evidence="1" key="1">
    <citation type="submission" date="2022-09" db="EMBL/GenBank/DDBJ databases">
        <title>Actin cytoskeleton and complex cell architecture in an #Asgard archaeon.</title>
        <authorList>
            <person name="Ponce Toledo R.I."/>
            <person name="Schleper C."/>
            <person name="Rodrigues Oliveira T."/>
            <person name="Wollweber F."/>
            <person name="Xu J."/>
            <person name="Rittmann S."/>
            <person name="Klingl A."/>
            <person name="Pilhofer M."/>
        </authorList>
    </citation>
    <scope>NUCLEOTIDE SEQUENCE</scope>
    <source>
        <strain evidence="1">B-35</strain>
    </source>
</reference>
<organism evidence="1 2">
    <name type="scientific">Candidatus Lokiarchaeum ossiferum</name>
    <dbReference type="NCBI Taxonomy" id="2951803"/>
    <lineage>
        <taxon>Archaea</taxon>
        <taxon>Promethearchaeati</taxon>
        <taxon>Promethearchaeota</taxon>
        <taxon>Promethearchaeia</taxon>
        <taxon>Promethearchaeales</taxon>
        <taxon>Promethearchaeaceae</taxon>
        <taxon>Candidatus Lokiarchaeum</taxon>
    </lineage>
</organism>
<dbReference type="SMART" id="SM00855">
    <property type="entry name" value="PGAM"/>
    <property type="match status" value="1"/>
</dbReference>
<proteinExistence type="predicted"/>
<protein>
    <submittedName>
        <fullName evidence="1">Phosphoglycerate mutase GpmB</fullName>
        <ecNumber evidence="1">5.4.2.-</ecNumber>
    </submittedName>
</protein>
<dbReference type="PANTHER" id="PTHR48100">
    <property type="entry name" value="BROAD-SPECIFICITY PHOSPHATASE YOR283W-RELATED"/>
    <property type="match status" value="1"/>
</dbReference>
<dbReference type="PANTHER" id="PTHR48100:SF1">
    <property type="entry name" value="HISTIDINE PHOSPHATASE FAMILY PROTEIN-RELATED"/>
    <property type="match status" value="1"/>
</dbReference>
<accession>A0ABY6HSU2</accession>
<dbReference type="SUPFAM" id="SSF53254">
    <property type="entry name" value="Phosphoglycerate mutase-like"/>
    <property type="match status" value="1"/>
</dbReference>
<dbReference type="InterPro" id="IPR050275">
    <property type="entry name" value="PGM_Phosphatase"/>
</dbReference>
<keyword evidence="1" id="KW-0413">Isomerase</keyword>
<dbReference type="GO" id="GO:0016853">
    <property type="term" value="F:isomerase activity"/>
    <property type="evidence" value="ECO:0007669"/>
    <property type="project" value="UniProtKB-KW"/>
</dbReference>
<evidence type="ECO:0000313" key="2">
    <source>
        <dbReference type="Proteomes" id="UP001208689"/>
    </source>
</evidence>
<dbReference type="InterPro" id="IPR029033">
    <property type="entry name" value="His_PPase_superfam"/>
</dbReference>
<dbReference type="Pfam" id="PF00300">
    <property type="entry name" value="His_Phos_1"/>
    <property type="match status" value="1"/>
</dbReference>
<name>A0ABY6HSU2_9ARCH</name>
<dbReference type="EC" id="5.4.2.-" evidence="1"/>
<dbReference type="Gene3D" id="3.40.50.1240">
    <property type="entry name" value="Phosphoglycerate mutase-like"/>
    <property type="match status" value="1"/>
</dbReference>
<sequence>MKNEECNGENEIMMRIIFVRHGESYVNLTGEFSYKIVDKSLTPQGIFQAKKIAEKLKDKQIDFIFSSPLKRAWETATWISNTTHAQIEVVESFRELNVGDLEKHPPSEEIYSSFMEVWNGWNQGQKDLSFLDGENYYTLLDRMKSGLRSVLTTSHQTVVVVSHGGILTQCIPAILDNFEIDYLLTNDWPNVGMMDTKIEILDGQIQGILIGKDF</sequence>
<dbReference type="Proteomes" id="UP001208689">
    <property type="component" value="Chromosome"/>
</dbReference>
<dbReference type="EMBL" id="CP104013">
    <property type="protein sequence ID" value="UYP46586.1"/>
    <property type="molecule type" value="Genomic_DNA"/>
</dbReference>
<keyword evidence="2" id="KW-1185">Reference proteome</keyword>
<dbReference type="CDD" id="cd07067">
    <property type="entry name" value="HP_PGM_like"/>
    <property type="match status" value="1"/>
</dbReference>
<evidence type="ECO:0000313" key="1">
    <source>
        <dbReference type="EMBL" id="UYP46586.1"/>
    </source>
</evidence>
<gene>
    <name evidence="1" type="ORF">NEF87_002871</name>
</gene>